<dbReference type="AlphaFoldDB" id="X6MKD2"/>
<comment type="caution">
    <text evidence="3">The sequence shown here is derived from an EMBL/GenBank/DDBJ whole genome shotgun (WGS) entry which is preliminary data.</text>
</comment>
<feature type="region of interest" description="Disordered" evidence="1">
    <location>
        <begin position="94"/>
        <end position="113"/>
    </location>
</feature>
<dbReference type="EMBL" id="ASPP01020546">
    <property type="protein sequence ID" value="ETO13530.1"/>
    <property type="molecule type" value="Genomic_DNA"/>
</dbReference>
<keyword evidence="4" id="KW-1185">Reference proteome</keyword>
<evidence type="ECO:0000313" key="4">
    <source>
        <dbReference type="Proteomes" id="UP000023152"/>
    </source>
</evidence>
<name>X6MKD2_RETFI</name>
<gene>
    <name evidence="3" type="ORF">RFI_23824</name>
</gene>
<reference evidence="3 4" key="1">
    <citation type="journal article" date="2013" name="Curr. Biol.">
        <title>The Genome of the Foraminiferan Reticulomyxa filosa.</title>
        <authorList>
            <person name="Glockner G."/>
            <person name="Hulsmann N."/>
            <person name="Schleicher M."/>
            <person name="Noegel A.A."/>
            <person name="Eichinger L."/>
            <person name="Gallinger C."/>
            <person name="Pawlowski J."/>
            <person name="Sierra R."/>
            <person name="Euteneuer U."/>
            <person name="Pillet L."/>
            <person name="Moustafa A."/>
            <person name="Platzer M."/>
            <person name="Groth M."/>
            <person name="Szafranski K."/>
            <person name="Schliwa M."/>
        </authorList>
    </citation>
    <scope>NUCLEOTIDE SEQUENCE [LARGE SCALE GENOMIC DNA]</scope>
</reference>
<feature type="signal peptide" evidence="2">
    <location>
        <begin position="1"/>
        <end position="21"/>
    </location>
</feature>
<evidence type="ECO:0000256" key="2">
    <source>
        <dbReference type="SAM" id="SignalP"/>
    </source>
</evidence>
<evidence type="ECO:0000256" key="1">
    <source>
        <dbReference type="SAM" id="MobiDB-lite"/>
    </source>
</evidence>
<feature type="compositionally biased region" description="Low complexity" evidence="1">
    <location>
        <begin position="94"/>
        <end position="110"/>
    </location>
</feature>
<proteinExistence type="predicted"/>
<dbReference type="Proteomes" id="UP000023152">
    <property type="component" value="Unassembled WGS sequence"/>
</dbReference>
<keyword evidence="2" id="KW-0732">Signal</keyword>
<feature type="chain" id="PRO_5004975026" evidence="2">
    <location>
        <begin position="22"/>
        <end position="170"/>
    </location>
</feature>
<evidence type="ECO:0000313" key="3">
    <source>
        <dbReference type="EMBL" id="ETO13530.1"/>
    </source>
</evidence>
<sequence length="170" mass="19732">IHQMNLIIAFIQLFLFHFKKTDHNELGQKKNIKSSGTMMVGNGRNAVLILIMLNQEEQLRYDEEIAHRLQQEELHDVLADHQYDSRDNFDISAPLLSGNNNNSNNTGNPNRAQGQIRRNIFDSVREADTESPRILLGRIIFALIEVREKKISIVIIRIWVQKNPNVFIFK</sequence>
<organism evidence="3 4">
    <name type="scientific">Reticulomyxa filosa</name>
    <dbReference type="NCBI Taxonomy" id="46433"/>
    <lineage>
        <taxon>Eukaryota</taxon>
        <taxon>Sar</taxon>
        <taxon>Rhizaria</taxon>
        <taxon>Retaria</taxon>
        <taxon>Foraminifera</taxon>
        <taxon>Monothalamids</taxon>
        <taxon>Reticulomyxidae</taxon>
        <taxon>Reticulomyxa</taxon>
    </lineage>
</organism>
<feature type="non-terminal residue" evidence="3">
    <location>
        <position position="1"/>
    </location>
</feature>
<protein>
    <submittedName>
        <fullName evidence="3">Uncharacterized protein</fullName>
    </submittedName>
</protein>
<accession>X6MKD2</accession>